<evidence type="ECO:0000313" key="3">
    <source>
        <dbReference type="EMBL" id="MBL0737242.1"/>
    </source>
</evidence>
<keyword evidence="4" id="KW-1185">Reference proteome</keyword>
<dbReference type="EMBL" id="JAERSF010000002">
    <property type="protein sequence ID" value="MBL0737242.1"/>
    <property type="molecule type" value="Genomic_DNA"/>
</dbReference>
<proteinExistence type="inferred from homology"/>
<reference evidence="3 4" key="1">
    <citation type="submission" date="2021-01" db="EMBL/GenBank/DDBJ databases">
        <title>Genome seq and assembly of Flavobacterium sp. GN10.</title>
        <authorList>
            <person name="Chhetri G."/>
        </authorList>
    </citation>
    <scope>NUCLEOTIDE SEQUENCE [LARGE SCALE GENOMIC DNA]</scope>
    <source>
        <strain evidence="3 4">GN10</strain>
    </source>
</reference>
<dbReference type="InterPro" id="IPR029044">
    <property type="entry name" value="Nucleotide-diphossugar_trans"/>
</dbReference>
<sequence>MIFSEKQLLTALIITHNEEQNIRPVLENLSFADEIIVVDSFSSDKTFEIATSFKNVKTVQHIFQNFAAQRNYAISLASNSWILFIDADERLTPELRKEIELTINQKNTISAYFIYRTFMFKNKRLLFSGWQTDKIIRLFKKENAFYNEEKIVHEKLIINGEIDKLKNKLIHFSYSAFEDYKQKMILYGKLKAQEELAKNTKPNFFHFYIRPAYQFLHQYIIRLGLLDGKSGLIICYLNALSVSVRFQELKKIRSKTATSRI</sequence>
<dbReference type="SUPFAM" id="SSF53448">
    <property type="entry name" value="Nucleotide-diphospho-sugar transferases"/>
    <property type="match status" value="1"/>
</dbReference>
<dbReference type="Proteomes" id="UP000603728">
    <property type="component" value="Unassembled WGS sequence"/>
</dbReference>
<name>A0ABS1KEY3_9FLAO</name>
<gene>
    <name evidence="3" type="ORF">JI750_10120</name>
</gene>
<dbReference type="PANTHER" id="PTHR43630">
    <property type="entry name" value="POLY-BETA-1,6-N-ACETYL-D-GLUCOSAMINE SYNTHASE"/>
    <property type="match status" value="1"/>
</dbReference>
<dbReference type="PANTHER" id="PTHR43630:SF2">
    <property type="entry name" value="GLYCOSYLTRANSFERASE"/>
    <property type="match status" value="1"/>
</dbReference>
<dbReference type="RefSeq" id="WP_202001052.1">
    <property type="nucleotide sequence ID" value="NZ_JAERSF010000002.1"/>
</dbReference>
<protein>
    <submittedName>
        <fullName evidence="3">Glycosyltransferase family 2 protein</fullName>
    </submittedName>
</protein>
<organism evidence="3 4">
    <name type="scientific">Flavobacterium tagetis</name>
    <dbReference type="NCBI Taxonomy" id="2801336"/>
    <lineage>
        <taxon>Bacteria</taxon>
        <taxon>Pseudomonadati</taxon>
        <taxon>Bacteroidota</taxon>
        <taxon>Flavobacteriia</taxon>
        <taxon>Flavobacteriales</taxon>
        <taxon>Flavobacteriaceae</taxon>
        <taxon>Flavobacterium</taxon>
    </lineage>
</organism>
<dbReference type="InterPro" id="IPR001173">
    <property type="entry name" value="Glyco_trans_2-like"/>
</dbReference>
<feature type="domain" description="Glycosyltransferase 2-like" evidence="2">
    <location>
        <begin position="11"/>
        <end position="130"/>
    </location>
</feature>
<dbReference type="Pfam" id="PF00535">
    <property type="entry name" value="Glycos_transf_2"/>
    <property type="match status" value="1"/>
</dbReference>
<evidence type="ECO:0000259" key="2">
    <source>
        <dbReference type="Pfam" id="PF00535"/>
    </source>
</evidence>
<dbReference type="Gene3D" id="3.90.550.10">
    <property type="entry name" value="Spore Coat Polysaccharide Biosynthesis Protein SpsA, Chain A"/>
    <property type="match status" value="1"/>
</dbReference>
<evidence type="ECO:0000256" key="1">
    <source>
        <dbReference type="ARBA" id="ARBA00038494"/>
    </source>
</evidence>
<evidence type="ECO:0000313" key="4">
    <source>
        <dbReference type="Proteomes" id="UP000603728"/>
    </source>
</evidence>
<comment type="similarity">
    <text evidence="1">Belongs to the glycosyltransferase 2 family. WaaE/KdtX subfamily.</text>
</comment>
<comment type="caution">
    <text evidence="3">The sequence shown here is derived from an EMBL/GenBank/DDBJ whole genome shotgun (WGS) entry which is preliminary data.</text>
</comment>
<dbReference type="CDD" id="cd02511">
    <property type="entry name" value="Beta4Glucosyltransferase"/>
    <property type="match status" value="1"/>
</dbReference>
<accession>A0ABS1KEY3</accession>